<evidence type="ECO:0000313" key="2">
    <source>
        <dbReference type="Proteomes" id="UP000026960"/>
    </source>
</evidence>
<dbReference type="AlphaFoldDB" id="A0A0D3GHV2"/>
<reference evidence="1" key="2">
    <citation type="submission" date="2015-03" db="UniProtKB">
        <authorList>
            <consortium name="EnsemblPlants"/>
        </authorList>
    </citation>
    <scope>IDENTIFICATION</scope>
</reference>
<proteinExistence type="predicted"/>
<evidence type="ECO:0000313" key="1">
    <source>
        <dbReference type="EnsemblPlants" id="OBART06G18500.1"/>
    </source>
</evidence>
<keyword evidence="2" id="KW-1185">Reference proteome</keyword>
<dbReference type="PaxDb" id="65489-OBART06G18500.1"/>
<dbReference type="Proteomes" id="UP000026960">
    <property type="component" value="Chromosome 6"/>
</dbReference>
<dbReference type="Gramene" id="OBART06G18500.1">
    <property type="protein sequence ID" value="OBART06G18500.1"/>
    <property type="gene ID" value="OBART06G18500"/>
</dbReference>
<reference evidence="1" key="1">
    <citation type="journal article" date="2009" name="Rice">
        <title>De Novo Next Generation Sequencing of Plant Genomes.</title>
        <authorList>
            <person name="Rounsley S."/>
            <person name="Marri P.R."/>
            <person name="Yu Y."/>
            <person name="He R."/>
            <person name="Sisneros N."/>
            <person name="Goicoechea J.L."/>
            <person name="Lee S.J."/>
            <person name="Angelova A."/>
            <person name="Kudrna D."/>
            <person name="Luo M."/>
            <person name="Affourtit J."/>
            <person name="Desany B."/>
            <person name="Knight J."/>
            <person name="Niazi F."/>
            <person name="Egholm M."/>
            <person name="Wing R.A."/>
        </authorList>
    </citation>
    <scope>NUCLEOTIDE SEQUENCE [LARGE SCALE GENOMIC DNA]</scope>
    <source>
        <strain evidence="1">cv. IRGC 105608</strain>
    </source>
</reference>
<organism evidence="1">
    <name type="scientific">Oryza barthii</name>
    <dbReference type="NCBI Taxonomy" id="65489"/>
    <lineage>
        <taxon>Eukaryota</taxon>
        <taxon>Viridiplantae</taxon>
        <taxon>Streptophyta</taxon>
        <taxon>Embryophyta</taxon>
        <taxon>Tracheophyta</taxon>
        <taxon>Spermatophyta</taxon>
        <taxon>Magnoliopsida</taxon>
        <taxon>Liliopsida</taxon>
        <taxon>Poales</taxon>
        <taxon>Poaceae</taxon>
        <taxon>BOP clade</taxon>
        <taxon>Oryzoideae</taxon>
        <taxon>Oryzeae</taxon>
        <taxon>Oryzinae</taxon>
        <taxon>Oryza</taxon>
    </lineage>
</organism>
<name>A0A0D3GHV2_9ORYZ</name>
<sequence length="130" mass="14378">MEQHQSCLPGGHHLAAPAVRSTIGGSREGAEGAAAAGSVLIRRHHRRIHPWLPPMPPSMPDLPREGGEMASELLASEYHRCILQDHVFALQEDLRGDGIVDLASNSREKKKAGDDVVDRPATMWWIDRHR</sequence>
<protein>
    <submittedName>
        <fullName evidence="1">Uncharacterized protein</fullName>
    </submittedName>
</protein>
<dbReference type="HOGENOM" id="CLU_1941317_0_0_1"/>
<dbReference type="EnsemblPlants" id="OBART06G18500.1">
    <property type="protein sequence ID" value="OBART06G18500.1"/>
    <property type="gene ID" value="OBART06G18500"/>
</dbReference>
<accession>A0A0D3GHV2</accession>